<dbReference type="GO" id="GO:0010041">
    <property type="term" value="P:response to iron(III) ion"/>
    <property type="evidence" value="ECO:0007669"/>
    <property type="project" value="TreeGrafter"/>
</dbReference>
<dbReference type="PANTHER" id="PTHR33908:SF3">
    <property type="entry name" value="UNDECAPRENYL PHOSPHATE-ALPHA-4-AMINO-4-DEOXY-L-ARABINOSE ARABINOSYL TRANSFERASE"/>
    <property type="match status" value="1"/>
</dbReference>
<evidence type="ECO:0000256" key="7">
    <source>
        <dbReference type="ARBA" id="ARBA00023136"/>
    </source>
</evidence>
<evidence type="ECO:0000313" key="11">
    <source>
        <dbReference type="Proteomes" id="UP000199024"/>
    </source>
</evidence>
<organism evidence="10 11">
    <name type="scientific">Granulicella pectinivorans</name>
    <dbReference type="NCBI Taxonomy" id="474950"/>
    <lineage>
        <taxon>Bacteria</taxon>
        <taxon>Pseudomonadati</taxon>
        <taxon>Acidobacteriota</taxon>
        <taxon>Terriglobia</taxon>
        <taxon>Terriglobales</taxon>
        <taxon>Acidobacteriaceae</taxon>
        <taxon>Granulicella</taxon>
    </lineage>
</organism>
<keyword evidence="5 8" id="KW-0812">Transmembrane</keyword>
<evidence type="ECO:0000256" key="6">
    <source>
        <dbReference type="ARBA" id="ARBA00022989"/>
    </source>
</evidence>
<dbReference type="EMBL" id="FOZL01000002">
    <property type="protein sequence ID" value="SFS21419.1"/>
    <property type="molecule type" value="Genomic_DNA"/>
</dbReference>
<keyword evidence="2" id="KW-1003">Cell membrane</keyword>
<feature type="transmembrane region" description="Helical" evidence="8">
    <location>
        <begin position="397"/>
        <end position="414"/>
    </location>
</feature>
<evidence type="ECO:0000259" key="9">
    <source>
        <dbReference type="Pfam" id="PF13231"/>
    </source>
</evidence>
<feature type="transmembrane region" description="Helical" evidence="8">
    <location>
        <begin position="242"/>
        <end position="259"/>
    </location>
</feature>
<reference evidence="10 11" key="1">
    <citation type="submission" date="2016-10" db="EMBL/GenBank/DDBJ databases">
        <authorList>
            <person name="de Groot N.N."/>
        </authorList>
    </citation>
    <scope>NUCLEOTIDE SEQUENCE [LARGE SCALE GENOMIC DNA]</scope>
    <source>
        <strain evidence="10 11">DSM 21001</strain>
    </source>
</reference>
<feature type="transmembrane region" description="Helical" evidence="8">
    <location>
        <begin position="47"/>
        <end position="66"/>
    </location>
</feature>
<sequence>MHSRSVRENEGSVVYARDARSSRNSMKPTATFSILARSYAGGPRPRNTAMILGGLWLLLFFAALFAPPLLDDADATHANAARAMATTGDLVTLKVNGIRYLEKAPLPYWLVALSFRIFGFNTFAVHLPQALAVALLALLGHRWANQAFGARTAFYTSIAILSTTGVFLFTRIFIPEVLLSLLLGMALFAMLKALYPEDDAPAEATQDAAGDERPADAWYAGTLFYPYAMWASLALAVLTKGLVALVFFFGTGLVFLLLMGDLRRIRRLKPVSGIVLFLAIAAPWHILAGLRNTGGMNGHGFFWFYFINEHVLRFLGKRIPMDYNKLPGYLYWMQHAVWLFPWSLFLPLSLSALRRRYVHQTTGLTHHVPSKFNTPLLNVGFLVACFGMQAILHLDWFTFLVLVLAGSAALGIPRRRAHGGLKLSPFHRIDAPQRTMLLLGIFTTIILAFFSLSTNQEYYTFPAYLPILLLTCAAITRAEQTYVHNADGRRWIAFAHASLTVMGVLIALALGYGLWVSRHLPFVPDIGDLLAHRSVGDYTLSMSHVFDLTGQSFAALRLPALLAAFAFATGPAIAWMLRMQRRHIAATTTVALTSALFLFAAHVALVRFAPMLSSEDMAASIHELEASGRIAPQNEVMLYGDQAYGSSIPFYLGRQVLLVDGRSTSMLFGASFPDAPHIFLTSADLARQWGKGERKLLFVPLEKRDEVDRLLGSRQIVLEETSGKALITDRPLDH</sequence>
<dbReference type="InterPro" id="IPR038731">
    <property type="entry name" value="RgtA/B/C-like"/>
</dbReference>
<dbReference type="InterPro" id="IPR050297">
    <property type="entry name" value="LipidA_mod_glycosyltrf_83"/>
</dbReference>
<keyword evidence="6 8" id="KW-1133">Transmembrane helix</keyword>
<feature type="transmembrane region" description="Helical" evidence="8">
    <location>
        <begin position="329"/>
        <end position="353"/>
    </location>
</feature>
<name>A0A1I6N0F0_9BACT</name>
<feature type="transmembrane region" description="Helical" evidence="8">
    <location>
        <begin position="458"/>
        <end position="479"/>
    </location>
</feature>
<comment type="subcellular location">
    <subcellularLocation>
        <location evidence="1">Cell membrane</location>
        <topology evidence="1">Multi-pass membrane protein</topology>
    </subcellularLocation>
</comment>
<dbReference type="AlphaFoldDB" id="A0A1I6N0F0"/>
<dbReference type="STRING" id="474950.SAMN05421771_4186"/>
<keyword evidence="11" id="KW-1185">Reference proteome</keyword>
<feature type="transmembrane region" description="Helical" evidence="8">
    <location>
        <begin position="491"/>
        <end position="515"/>
    </location>
</feature>
<keyword evidence="7 8" id="KW-0472">Membrane</keyword>
<feature type="transmembrane region" description="Helical" evidence="8">
    <location>
        <begin position="117"/>
        <end position="140"/>
    </location>
</feature>
<feature type="transmembrane region" description="Helical" evidence="8">
    <location>
        <begin position="584"/>
        <end position="605"/>
    </location>
</feature>
<dbReference type="GO" id="GO:0009103">
    <property type="term" value="P:lipopolysaccharide biosynthetic process"/>
    <property type="evidence" value="ECO:0007669"/>
    <property type="project" value="UniProtKB-ARBA"/>
</dbReference>
<dbReference type="Proteomes" id="UP000199024">
    <property type="component" value="Unassembled WGS sequence"/>
</dbReference>
<dbReference type="GO" id="GO:0005886">
    <property type="term" value="C:plasma membrane"/>
    <property type="evidence" value="ECO:0007669"/>
    <property type="project" value="UniProtKB-SubCell"/>
</dbReference>
<evidence type="ECO:0000256" key="8">
    <source>
        <dbReference type="SAM" id="Phobius"/>
    </source>
</evidence>
<feature type="transmembrane region" description="Helical" evidence="8">
    <location>
        <begin position="152"/>
        <end position="172"/>
    </location>
</feature>
<keyword evidence="3" id="KW-0328">Glycosyltransferase</keyword>
<evidence type="ECO:0000256" key="3">
    <source>
        <dbReference type="ARBA" id="ARBA00022676"/>
    </source>
</evidence>
<dbReference type="Pfam" id="PF13231">
    <property type="entry name" value="PMT_2"/>
    <property type="match status" value="1"/>
</dbReference>
<evidence type="ECO:0000256" key="5">
    <source>
        <dbReference type="ARBA" id="ARBA00022692"/>
    </source>
</evidence>
<keyword evidence="4 10" id="KW-0808">Transferase</keyword>
<evidence type="ECO:0000256" key="1">
    <source>
        <dbReference type="ARBA" id="ARBA00004651"/>
    </source>
</evidence>
<protein>
    <submittedName>
        <fullName evidence="10">4-amino-4-deoxy-L-arabinose transferase</fullName>
    </submittedName>
</protein>
<evidence type="ECO:0000256" key="2">
    <source>
        <dbReference type="ARBA" id="ARBA00022475"/>
    </source>
</evidence>
<feature type="transmembrane region" description="Helical" evidence="8">
    <location>
        <begin position="271"/>
        <end position="290"/>
    </location>
</feature>
<gene>
    <name evidence="10" type="ORF">SAMN05421771_4186</name>
</gene>
<feature type="domain" description="Glycosyltransferase RgtA/B/C/D-like" evidence="9">
    <location>
        <begin position="103"/>
        <end position="194"/>
    </location>
</feature>
<feature type="transmembrane region" description="Helical" evidence="8">
    <location>
        <begin position="558"/>
        <end position="577"/>
    </location>
</feature>
<accession>A0A1I6N0F0</accession>
<proteinExistence type="predicted"/>
<dbReference type="PANTHER" id="PTHR33908">
    <property type="entry name" value="MANNOSYLTRANSFERASE YKCB-RELATED"/>
    <property type="match status" value="1"/>
</dbReference>
<dbReference type="GO" id="GO:0016763">
    <property type="term" value="F:pentosyltransferase activity"/>
    <property type="evidence" value="ECO:0007669"/>
    <property type="project" value="TreeGrafter"/>
</dbReference>
<evidence type="ECO:0000256" key="4">
    <source>
        <dbReference type="ARBA" id="ARBA00022679"/>
    </source>
</evidence>
<evidence type="ECO:0000313" key="10">
    <source>
        <dbReference type="EMBL" id="SFS21419.1"/>
    </source>
</evidence>
<feature type="transmembrane region" description="Helical" evidence="8">
    <location>
        <begin position="435"/>
        <end position="452"/>
    </location>
</feature>
<feature type="transmembrane region" description="Helical" evidence="8">
    <location>
        <begin position="374"/>
        <end position="391"/>
    </location>
</feature>